<keyword evidence="9" id="KW-1185">Reference proteome</keyword>
<gene>
    <name evidence="8" type="ORF">ASPCAL05309</name>
</gene>
<comment type="similarity">
    <text evidence="3">Belongs to the nitroreductase family.</text>
</comment>
<dbReference type="GO" id="GO:0005634">
    <property type="term" value="C:nucleus"/>
    <property type="evidence" value="ECO:0007669"/>
    <property type="project" value="UniProtKB-SubCell"/>
</dbReference>
<evidence type="ECO:0000256" key="1">
    <source>
        <dbReference type="ARBA" id="ARBA00004123"/>
    </source>
</evidence>
<evidence type="ECO:0000256" key="4">
    <source>
        <dbReference type="ARBA" id="ARBA00022490"/>
    </source>
</evidence>
<keyword evidence="5" id="KW-0560">Oxidoreductase</keyword>
<dbReference type="OrthoDB" id="2138173at2759"/>
<dbReference type="InterPro" id="IPR033877">
    <property type="entry name" value="Frm2/Hbn1"/>
</dbReference>
<dbReference type="SUPFAM" id="SSF55469">
    <property type="entry name" value="FMN-dependent nitroreductase-like"/>
    <property type="match status" value="1"/>
</dbReference>
<organism evidence="8 9">
    <name type="scientific">Aspergillus calidoustus</name>
    <dbReference type="NCBI Taxonomy" id="454130"/>
    <lineage>
        <taxon>Eukaryota</taxon>
        <taxon>Fungi</taxon>
        <taxon>Dikarya</taxon>
        <taxon>Ascomycota</taxon>
        <taxon>Pezizomycotina</taxon>
        <taxon>Eurotiomycetes</taxon>
        <taxon>Eurotiomycetidae</taxon>
        <taxon>Eurotiales</taxon>
        <taxon>Aspergillaceae</taxon>
        <taxon>Aspergillus</taxon>
        <taxon>Aspergillus subgen. Nidulantes</taxon>
    </lineage>
</organism>
<evidence type="ECO:0000256" key="5">
    <source>
        <dbReference type="ARBA" id="ARBA00023002"/>
    </source>
</evidence>
<dbReference type="OMA" id="ANRRSYY"/>
<dbReference type="InterPro" id="IPR029479">
    <property type="entry name" value="Nitroreductase"/>
</dbReference>
<accession>A0A0U5FX06</accession>
<evidence type="ECO:0000256" key="3">
    <source>
        <dbReference type="ARBA" id="ARBA00007118"/>
    </source>
</evidence>
<evidence type="ECO:0000313" key="8">
    <source>
        <dbReference type="EMBL" id="CEL04178.1"/>
    </source>
</evidence>
<sequence>METTTILDALNTRRSFYTLTASSPIPDSKIQEILSTIMLKTPSAFNSQTTRTILLLKSDHQKFWDIVKEVLLAKIGAERFVRTGAKLDTFRAAYGTILFYEHTPTVTELKGQFKSYAEHFEAWSEQTSGMHQLLAWLALEAEGLGANLQHYNPIIDPKVAEAFGVPEGWKMRAQLVFGTAEGGVPEAKEKKPLEETMKVFLGEQ</sequence>
<dbReference type="GO" id="GO:0016491">
    <property type="term" value="F:oxidoreductase activity"/>
    <property type="evidence" value="ECO:0007669"/>
    <property type="project" value="UniProtKB-KW"/>
</dbReference>
<reference evidence="9" key="1">
    <citation type="journal article" date="2016" name="Genome Announc.">
        <title>Draft genome sequences of fungus Aspergillus calidoustus.</title>
        <authorList>
            <person name="Horn F."/>
            <person name="Linde J."/>
            <person name="Mattern D.J."/>
            <person name="Walther G."/>
            <person name="Guthke R."/>
            <person name="Scherlach K."/>
            <person name="Martin K."/>
            <person name="Brakhage A.A."/>
            <person name="Petzke L."/>
            <person name="Valiante V."/>
        </authorList>
    </citation>
    <scope>NUCLEOTIDE SEQUENCE [LARGE SCALE GENOMIC DNA]</scope>
    <source>
        <strain evidence="9">SF006504</strain>
    </source>
</reference>
<dbReference type="Gene3D" id="3.40.109.10">
    <property type="entry name" value="NADH Oxidase"/>
    <property type="match status" value="1"/>
</dbReference>
<protein>
    <recommendedName>
        <fullName evidence="7">Nitroreductase domain-containing protein</fullName>
    </recommendedName>
</protein>
<dbReference type="EMBL" id="CDMC01000004">
    <property type="protein sequence ID" value="CEL04178.1"/>
    <property type="molecule type" value="Genomic_DNA"/>
</dbReference>
<dbReference type="GO" id="GO:0005737">
    <property type="term" value="C:cytoplasm"/>
    <property type="evidence" value="ECO:0007669"/>
    <property type="project" value="UniProtKB-SubCell"/>
</dbReference>
<keyword evidence="6" id="KW-0539">Nucleus</keyword>
<proteinExistence type="inferred from homology"/>
<evidence type="ECO:0000313" key="9">
    <source>
        <dbReference type="Proteomes" id="UP000054771"/>
    </source>
</evidence>
<evidence type="ECO:0000256" key="6">
    <source>
        <dbReference type="ARBA" id="ARBA00023242"/>
    </source>
</evidence>
<feature type="domain" description="Nitroreductase" evidence="7">
    <location>
        <begin position="12"/>
        <end position="178"/>
    </location>
</feature>
<dbReference type="PANTHER" id="PTHR43035:SF4">
    <property type="entry name" value="NITROREDUCTASE FAMILY PROTEIN (AFU_ORTHOLOGUE AFUA_3G03530)"/>
    <property type="match status" value="1"/>
</dbReference>
<evidence type="ECO:0000256" key="2">
    <source>
        <dbReference type="ARBA" id="ARBA00004496"/>
    </source>
</evidence>
<dbReference type="AlphaFoldDB" id="A0A0U5FX06"/>
<dbReference type="InterPro" id="IPR000415">
    <property type="entry name" value="Nitroreductase-like"/>
</dbReference>
<dbReference type="CDD" id="cd02140">
    <property type="entry name" value="Frm2-like"/>
    <property type="match status" value="1"/>
</dbReference>
<comment type="subcellular location">
    <subcellularLocation>
        <location evidence="2">Cytoplasm</location>
    </subcellularLocation>
    <subcellularLocation>
        <location evidence="1">Nucleus</location>
    </subcellularLocation>
</comment>
<dbReference type="PANTHER" id="PTHR43035">
    <property type="entry name" value="FATTY ACID REPRESSION MUTANT PROTEIN 2-RELATED"/>
    <property type="match status" value="1"/>
</dbReference>
<dbReference type="STRING" id="454130.A0A0U5FX06"/>
<name>A0A0U5FX06_ASPCI</name>
<keyword evidence="4" id="KW-0963">Cytoplasm</keyword>
<dbReference type="Proteomes" id="UP000054771">
    <property type="component" value="Unassembled WGS sequence"/>
</dbReference>
<dbReference type="Pfam" id="PF00881">
    <property type="entry name" value="Nitroreductase"/>
    <property type="match status" value="1"/>
</dbReference>
<dbReference type="FunFam" id="3.40.109.10:FF:000001">
    <property type="entry name" value="Nitroreductase family"/>
    <property type="match status" value="1"/>
</dbReference>
<evidence type="ECO:0000259" key="7">
    <source>
        <dbReference type="Pfam" id="PF00881"/>
    </source>
</evidence>
<dbReference type="GO" id="GO:0034599">
    <property type="term" value="P:cellular response to oxidative stress"/>
    <property type="evidence" value="ECO:0007669"/>
    <property type="project" value="InterPro"/>
</dbReference>